<reference evidence="3 4" key="1">
    <citation type="journal article" date="2015" name="Nature">
        <title>rRNA introns, odd ribosomes, and small enigmatic genomes across a large radiation of phyla.</title>
        <authorList>
            <person name="Brown C.T."/>
            <person name="Hug L.A."/>
            <person name="Thomas B.C."/>
            <person name="Sharon I."/>
            <person name="Castelle C.J."/>
            <person name="Singh A."/>
            <person name="Wilkins M.J."/>
            <person name="Williams K.H."/>
            <person name="Banfield J.F."/>
        </authorList>
    </citation>
    <scope>NUCLEOTIDE SEQUENCE [LARGE SCALE GENOMIC DNA]</scope>
</reference>
<keyword evidence="2" id="KW-1133">Transmembrane helix</keyword>
<evidence type="ECO:0000256" key="2">
    <source>
        <dbReference type="SAM" id="Phobius"/>
    </source>
</evidence>
<dbReference type="AlphaFoldDB" id="A0A0G1MI91"/>
<proteinExistence type="predicted"/>
<evidence type="ECO:0000313" key="3">
    <source>
        <dbReference type="EMBL" id="KKU07797.1"/>
    </source>
</evidence>
<dbReference type="Proteomes" id="UP000033999">
    <property type="component" value="Unassembled WGS sequence"/>
</dbReference>
<keyword evidence="2" id="KW-0812">Transmembrane</keyword>
<dbReference type="SUPFAM" id="SSF82171">
    <property type="entry name" value="DPP6 N-terminal domain-like"/>
    <property type="match status" value="1"/>
</dbReference>
<sequence>MDKKKIALAIVFVLITILLGWGLYYFFFKTAPSTTPGQITQSAQQGGAGALPTAETGVPPGQTVGEVATSQAEHLPKASPVAQGGITQTTAVTQNPILAPHLAGQNIAFYDRSEGKFYRLDQNGNINTLSNQQFYNVQNITWSPGNDKAVIQYPDGSKISYDFNTQKQSTLPKHWQDFSFNSNGTAIAAKSLGTEPENRWLVTSNPDGTNAQGLIPLGDNADKVQVTWSPNNQIVGFSATGDARGFASKEILPLGLHNENFKAIIVPGLDFHPLWSKTGDQLLFSTYNPDSSYKPELWIVNANGDAIGSNRQPIKINTWAEKCAFADNTTIYCAVPNNLPEGAGFEPDVANDSADTIYKIDTQTGAKSTIAVPEQDYTINSMVVSPQKDALYFTDTASGLLHKIKLK</sequence>
<feature type="region of interest" description="Disordered" evidence="1">
    <location>
        <begin position="37"/>
        <end position="56"/>
    </location>
</feature>
<accession>A0A0G1MI91</accession>
<evidence type="ECO:0000256" key="1">
    <source>
        <dbReference type="SAM" id="MobiDB-lite"/>
    </source>
</evidence>
<feature type="transmembrane region" description="Helical" evidence="2">
    <location>
        <begin position="7"/>
        <end position="27"/>
    </location>
</feature>
<dbReference type="InterPro" id="IPR011042">
    <property type="entry name" value="6-blade_b-propeller_TolB-like"/>
</dbReference>
<dbReference type="Gene3D" id="2.120.10.30">
    <property type="entry name" value="TolB, C-terminal domain"/>
    <property type="match status" value="1"/>
</dbReference>
<organism evidence="3 4">
    <name type="scientific">Candidatus Magasanikbacteria bacterium GW2011_GWA2_45_39</name>
    <dbReference type="NCBI Taxonomy" id="1619041"/>
    <lineage>
        <taxon>Bacteria</taxon>
        <taxon>Candidatus Magasanikiibacteriota</taxon>
    </lineage>
</organism>
<keyword evidence="2" id="KW-0472">Membrane</keyword>
<comment type="caution">
    <text evidence="3">The sequence shown here is derived from an EMBL/GenBank/DDBJ whole genome shotgun (WGS) entry which is preliminary data.</text>
</comment>
<gene>
    <name evidence="3" type="ORF">UX10_C0005G0003</name>
</gene>
<evidence type="ECO:0000313" key="4">
    <source>
        <dbReference type="Proteomes" id="UP000033999"/>
    </source>
</evidence>
<name>A0A0G1MI91_9BACT</name>
<dbReference type="EMBL" id="LCKX01000005">
    <property type="protein sequence ID" value="KKU07797.1"/>
    <property type="molecule type" value="Genomic_DNA"/>
</dbReference>
<protein>
    <submittedName>
        <fullName evidence="3">Uncharacterized protein</fullName>
    </submittedName>
</protein>